<protein>
    <submittedName>
        <fullName evidence="1">Polyketide cyclase</fullName>
    </submittedName>
</protein>
<accession>A0A0B2A2R4</accession>
<sequence>MQSRHLSTVIRRDPAEVAAYFGNPENLPEWAAGLTDTAVRHDGDDLVIPTPMGDWRMRFAAPNDLGVLDHWVTDHTGQVTYNPVRVIAHPDGAELIFTLRQLNLTDEQYEKDAAAVTADLERLRTVLERD</sequence>
<dbReference type="Gene3D" id="3.30.530.20">
    <property type="match status" value="1"/>
</dbReference>
<reference evidence="1 2" key="1">
    <citation type="submission" date="2014-11" db="EMBL/GenBank/DDBJ databases">
        <title>Genome sequence of Microbacterium mangrovi MUSC 115(T).</title>
        <authorList>
            <person name="Lee L.-H."/>
        </authorList>
    </citation>
    <scope>NUCLEOTIDE SEQUENCE [LARGE SCALE GENOMIC DNA]</scope>
    <source>
        <strain evidence="1 2">MUSC 115</strain>
    </source>
</reference>
<dbReference type="Proteomes" id="UP000031030">
    <property type="component" value="Unassembled WGS sequence"/>
</dbReference>
<organism evidence="1 2">
    <name type="scientific">Microbacterium mangrovi</name>
    <dbReference type="NCBI Taxonomy" id="1348253"/>
    <lineage>
        <taxon>Bacteria</taxon>
        <taxon>Bacillati</taxon>
        <taxon>Actinomycetota</taxon>
        <taxon>Actinomycetes</taxon>
        <taxon>Micrococcales</taxon>
        <taxon>Microbacteriaceae</taxon>
        <taxon>Microbacterium</taxon>
    </lineage>
</organism>
<dbReference type="SUPFAM" id="SSF55961">
    <property type="entry name" value="Bet v1-like"/>
    <property type="match status" value="1"/>
</dbReference>
<name>A0A0B2A2R4_9MICO</name>
<dbReference type="STRING" id="1348253.LK09_17280"/>
<evidence type="ECO:0000313" key="1">
    <source>
        <dbReference type="EMBL" id="KHK96104.1"/>
    </source>
</evidence>
<keyword evidence="2" id="KW-1185">Reference proteome</keyword>
<evidence type="ECO:0000313" key="2">
    <source>
        <dbReference type="Proteomes" id="UP000031030"/>
    </source>
</evidence>
<dbReference type="AlphaFoldDB" id="A0A0B2A2R4"/>
<comment type="caution">
    <text evidence="1">The sequence shown here is derived from an EMBL/GenBank/DDBJ whole genome shotgun (WGS) entry which is preliminary data.</text>
</comment>
<gene>
    <name evidence="1" type="ORF">LK09_17280</name>
</gene>
<dbReference type="RefSeq" id="WP_039402401.1">
    <property type="nucleotide sequence ID" value="NZ_JTDK01000017.1"/>
</dbReference>
<dbReference type="InterPro" id="IPR023393">
    <property type="entry name" value="START-like_dom_sf"/>
</dbReference>
<proteinExistence type="predicted"/>
<dbReference type="EMBL" id="JTDK01000017">
    <property type="protein sequence ID" value="KHK96104.1"/>
    <property type="molecule type" value="Genomic_DNA"/>
</dbReference>